<feature type="transmembrane region" description="Helical" evidence="1">
    <location>
        <begin position="234"/>
        <end position="255"/>
    </location>
</feature>
<feature type="transmembrane region" description="Helical" evidence="1">
    <location>
        <begin position="41"/>
        <end position="64"/>
    </location>
</feature>
<dbReference type="PANTHER" id="PTHR19353">
    <property type="entry name" value="FATTY ACID DESATURASE 2"/>
    <property type="match status" value="1"/>
</dbReference>
<feature type="transmembrane region" description="Helical" evidence="1">
    <location>
        <begin position="70"/>
        <end position="87"/>
    </location>
</feature>
<dbReference type="Proteomes" id="UP000249720">
    <property type="component" value="Unassembled WGS sequence"/>
</dbReference>
<evidence type="ECO:0000313" key="4">
    <source>
        <dbReference type="Proteomes" id="UP000249720"/>
    </source>
</evidence>
<keyword evidence="1" id="KW-1133">Transmembrane helix</keyword>
<keyword evidence="1" id="KW-0472">Membrane</keyword>
<dbReference type="InterPro" id="IPR005804">
    <property type="entry name" value="FA_desaturase_dom"/>
</dbReference>
<keyword evidence="4" id="KW-1185">Reference proteome</keyword>
<feature type="transmembrane region" description="Helical" evidence="1">
    <location>
        <begin position="206"/>
        <end position="228"/>
    </location>
</feature>
<comment type="caution">
    <text evidence="3">The sequence shown here is derived from an EMBL/GenBank/DDBJ whole genome shotgun (WGS) entry which is preliminary data.</text>
</comment>
<organism evidence="3 4">
    <name type="scientific">Hydrotalea sandarakina</name>
    <dbReference type="NCBI Taxonomy" id="1004304"/>
    <lineage>
        <taxon>Bacteria</taxon>
        <taxon>Pseudomonadati</taxon>
        <taxon>Bacteroidota</taxon>
        <taxon>Chitinophagia</taxon>
        <taxon>Chitinophagales</taxon>
        <taxon>Chitinophagaceae</taxon>
        <taxon>Hydrotalea</taxon>
    </lineage>
</organism>
<gene>
    <name evidence="3" type="ORF">LX80_02020</name>
</gene>
<sequence>MEMFTKPAKPVFRKLQDEELFLQLRTKVNNTISSMQLHSSFLIYLKAVLFPVLYFGAWVLAMYFANFRPVFLLLYAFMGFMLVVNYLTLIHEAVHATIFQSKKLNKWYVYIFDLMGANSFIFRVRHVRLHHNYPNVMGWDSDFEQSPMARVFPQGKYNAWHKYQHIYLPILYPLYLLNWLLIRDFKDYFNKQKLVWKVTTIPTIEYFKLFVFKFIFIGYVLLFPKFIIGLSWGTVIAAFLVMMFTASIISLIVLLPPHANLDNAFPMPDENGKMPTSWFLHQLSCTNDVEEDNWFIRFFMGSFNYHIAHHLFPNVHHIYYPAISKEIAEFSKQHQLPYKKIKLKKALLHHYELLKNNAFHENIFEETM</sequence>
<protein>
    <submittedName>
        <fullName evidence="3">Linoleoyl-CoA desaturase</fullName>
    </submittedName>
</protein>
<dbReference type="PANTHER" id="PTHR19353:SF19">
    <property type="entry name" value="DELTA(5) FATTY ACID DESATURASE C-RELATED"/>
    <property type="match status" value="1"/>
</dbReference>
<reference evidence="3 4" key="1">
    <citation type="submission" date="2018-06" db="EMBL/GenBank/DDBJ databases">
        <title>Genomic Encyclopedia of Archaeal and Bacterial Type Strains, Phase II (KMG-II): from individual species to whole genera.</title>
        <authorList>
            <person name="Goeker M."/>
        </authorList>
    </citation>
    <scope>NUCLEOTIDE SEQUENCE [LARGE SCALE GENOMIC DNA]</scope>
    <source>
        <strain evidence="3 4">DSM 23241</strain>
    </source>
</reference>
<evidence type="ECO:0000313" key="3">
    <source>
        <dbReference type="EMBL" id="PZX61859.1"/>
    </source>
</evidence>
<dbReference type="GO" id="GO:0016717">
    <property type="term" value="F:oxidoreductase activity, acting on paired donors, with oxidation of a pair of donors resulting in the reduction of molecular oxygen to two molecules of water"/>
    <property type="evidence" value="ECO:0007669"/>
    <property type="project" value="TreeGrafter"/>
</dbReference>
<name>A0A2W7S4G8_9BACT</name>
<dbReference type="RefSeq" id="WP_245898038.1">
    <property type="nucleotide sequence ID" value="NZ_QKZV01000006.1"/>
</dbReference>
<dbReference type="EMBL" id="QKZV01000006">
    <property type="protein sequence ID" value="PZX61859.1"/>
    <property type="molecule type" value="Genomic_DNA"/>
</dbReference>
<dbReference type="GO" id="GO:0008610">
    <property type="term" value="P:lipid biosynthetic process"/>
    <property type="evidence" value="ECO:0007669"/>
    <property type="project" value="UniProtKB-ARBA"/>
</dbReference>
<dbReference type="GO" id="GO:0016020">
    <property type="term" value="C:membrane"/>
    <property type="evidence" value="ECO:0007669"/>
    <property type="project" value="TreeGrafter"/>
</dbReference>
<evidence type="ECO:0000256" key="1">
    <source>
        <dbReference type="SAM" id="Phobius"/>
    </source>
</evidence>
<evidence type="ECO:0000259" key="2">
    <source>
        <dbReference type="Pfam" id="PF00487"/>
    </source>
</evidence>
<feature type="transmembrane region" description="Helical" evidence="1">
    <location>
        <begin position="107"/>
        <end position="124"/>
    </location>
</feature>
<dbReference type="InterPro" id="IPR012171">
    <property type="entry name" value="Fatty_acid_desaturase"/>
</dbReference>
<dbReference type="AlphaFoldDB" id="A0A2W7S4G8"/>
<dbReference type="Pfam" id="PF00487">
    <property type="entry name" value="FA_desaturase"/>
    <property type="match status" value="1"/>
</dbReference>
<feature type="domain" description="Fatty acid desaturase" evidence="2">
    <location>
        <begin position="71"/>
        <end position="340"/>
    </location>
</feature>
<feature type="transmembrane region" description="Helical" evidence="1">
    <location>
        <begin position="166"/>
        <end position="185"/>
    </location>
</feature>
<proteinExistence type="predicted"/>
<keyword evidence="1" id="KW-0812">Transmembrane</keyword>
<accession>A0A2W7S4G8</accession>